<protein>
    <submittedName>
        <fullName evidence="3">Mandelate racemase/muconate lactonizing enzyme family protein</fullName>
    </submittedName>
</protein>
<reference evidence="3 4" key="1">
    <citation type="journal article" date="2022" name="Syst. Appl. Microbiol.">
        <title>Pseudomonas alliivorans sp. nov., a plant-pathogenic bacterium isolated from onion foliage in Georgia, USA.</title>
        <authorList>
            <person name="Zhao M."/>
            <person name="Tyson C."/>
            <person name="Chen H.C."/>
            <person name="Paudel S."/>
            <person name="Gitaitis R."/>
            <person name="Kvitko B."/>
            <person name="Dutta B."/>
        </authorList>
    </citation>
    <scope>NUCLEOTIDE SEQUENCE [LARGE SCALE GENOMIC DNA]</scope>
    <source>
        <strain evidence="3 4">20GA0068</strain>
    </source>
</reference>
<dbReference type="Gene3D" id="3.20.20.120">
    <property type="entry name" value="Enolase-like C-terminal domain"/>
    <property type="match status" value="1"/>
</dbReference>
<comment type="caution">
    <text evidence="3">The sequence shown here is derived from an EMBL/GenBank/DDBJ whole genome shotgun (WGS) entry which is preliminary data.</text>
</comment>
<organism evidence="3 4">
    <name type="scientific">Pseudomonas alliivorans</name>
    <dbReference type="NCBI Taxonomy" id="2810613"/>
    <lineage>
        <taxon>Bacteria</taxon>
        <taxon>Pseudomonadati</taxon>
        <taxon>Pseudomonadota</taxon>
        <taxon>Gammaproteobacteria</taxon>
        <taxon>Pseudomonadales</taxon>
        <taxon>Pseudomonadaceae</taxon>
        <taxon>Pseudomonas</taxon>
    </lineage>
</organism>
<dbReference type="InterPro" id="IPR029065">
    <property type="entry name" value="Enolase_C-like"/>
</dbReference>
<dbReference type="InterPro" id="IPR013341">
    <property type="entry name" value="Mandelate_racemase_N_dom"/>
</dbReference>
<dbReference type="InterPro" id="IPR013342">
    <property type="entry name" value="Mandelate_racemase_C"/>
</dbReference>
<evidence type="ECO:0000313" key="4">
    <source>
        <dbReference type="Proteomes" id="UP000673197"/>
    </source>
</evidence>
<dbReference type="CDD" id="cd03316">
    <property type="entry name" value="MR_like"/>
    <property type="match status" value="1"/>
</dbReference>
<accession>A0ABS4C7C4</accession>
<dbReference type="InterPro" id="IPR029017">
    <property type="entry name" value="Enolase-like_N"/>
</dbReference>
<dbReference type="Pfam" id="PF13378">
    <property type="entry name" value="MR_MLE_C"/>
    <property type="match status" value="1"/>
</dbReference>
<gene>
    <name evidence="3" type="ORF">JTJ32_14650</name>
</gene>
<dbReference type="EMBL" id="JAFFZW010000004">
    <property type="protein sequence ID" value="MBP0946567.1"/>
    <property type="molecule type" value="Genomic_DNA"/>
</dbReference>
<dbReference type="InterPro" id="IPR034593">
    <property type="entry name" value="DgoD-like"/>
</dbReference>
<dbReference type="RefSeq" id="WP_210042472.1">
    <property type="nucleotide sequence ID" value="NZ_JAFFZW010000004.1"/>
</dbReference>
<dbReference type="Proteomes" id="UP000673197">
    <property type="component" value="Unassembled WGS sequence"/>
</dbReference>
<dbReference type="Gene3D" id="3.30.390.10">
    <property type="entry name" value="Enolase-like, N-terminal domain"/>
    <property type="match status" value="1"/>
</dbReference>
<dbReference type="SFLD" id="SFLDG00179">
    <property type="entry name" value="mandelate_racemase"/>
    <property type="match status" value="1"/>
</dbReference>
<dbReference type="PANTHER" id="PTHR48080:SF2">
    <property type="entry name" value="D-GALACTONATE DEHYDRATASE"/>
    <property type="match status" value="1"/>
</dbReference>
<dbReference type="SMART" id="SM00922">
    <property type="entry name" value="MR_MLE"/>
    <property type="match status" value="1"/>
</dbReference>
<keyword evidence="1" id="KW-0456">Lyase</keyword>
<keyword evidence="4" id="KW-1185">Reference proteome</keyword>
<dbReference type="PANTHER" id="PTHR48080">
    <property type="entry name" value="D-GALACTONATE DEHYDRATASE-RELATED"/>
    <property type="match status" value="1"/>
</dbReference>
<dbReference type="SUPFAM" id="SSF51604">
    <property type="entry name" value="Enolase C-terminal domain-like"/>
    <property type="match status" value="1"/>
</dbReference>
<name>A0ABS4C7C4_9PSED</name>
<proteinExistence type="predicted"/>
<sequence>MKIVSAKVFLVESGYVKPIIVELTTDEGITGIGEAAIAYGLGATAAAGMIKDFCDRLVIGADPFRVETLFTKMYDNSFWAKGGGAIVFAGISAIETALWDIKGKAANLPVFEFFGGKVFDDVPVYANGWNYHCYDADSWAHAAERPMADGFKALKCYPLATQDEKGRLQHVQRRAHDRDFMELAYQRVKKLVDVAGSSTEVYIDLSGGMTTAETIRLCKRYEDLGVTWIEEPCDAFDVGAMEKISKATNASLAAGERLYTRQGFRRLIEKQIVDIVQPDVGNTGGLSETKKIAAMAEAYNMLVAPHNCASSLCTAATMQVGVTMPNFMTMEIYPYFSDSPKYVQILQNSPEDRITNGRLAVTNEAGLGVTLDQKAIAPFLWAECKGD</sequence>
<feature type="domain" description="Mandelate racemase/muconate lactonizing enzyme C-terminal" evidence="2">
    <location>
        <begin position="136"/>
        <end position="251"/>
    </location>
</feature>
<evidence type="ECO:0000313" key="3">
    <source>
        <dbReference type="EMBL" id="MBP0946567.1"/>
    </source>
</evidence>
<dbReference type="InterPro" id="IPR036849">
    <property type="entry name" value="Enolase-like_C_sf"/>
</dbReference>
<dbReference type="Pfam" id="PF02746">
    <property type="entry name" value="MR_MLE_N"/>
    <property type="match status" value="1"/>
</dbReference>
<evidence type="ECO:0000259" key="2">
    <source>
        <dbReference type="SMART" id="SM00922"/>
    </source>
</evidence>
<dbReference type="SFLD" id="SFLDS00001">
    <property type="entry name" value="Enolase"/>
    <property type="match status" value="1"/>
</dbReference>
<dbReference type="SUPFAM" id="SSF54826">
    <property type="entry name" value="Enolase N-terminal domain-like"/>
    <property type="match status" value="1"/>
</dbReference>
<evidence type="ECO:0000256" key="1">
    <source>
        <dbReference type="ARBA" id="ARBA00023239"/>
    </source>
</evidence>